<dbReference type="EnsemblPlants" id="Pp3c20_14540V3.1">
    <property type="protein sequence ID" value="PAC:32947297.CDS.1"/>
    <property type="gene ID" value="Pp3c20_14540"/>
</dbReference>
<reference evidence="1 2" key="2">
    <citation type="journal article" date="2018" name="Plant J.">
        <title>The Physcomitrella patens chromosome-scale assembly reveals moss genome structure and evolution.</title>
        <authorList>
            <person name="Lang D."/>
            <person name="Ullrich K.K."/>
            <person name="Murat F."/>
            <person name="Fuchs J."/>
            <person name="Jenkins J."/>
            <person name="Haas F.B."/>
            <person name="Piednoel M."/>
            <person name="Gundlach H."/>
            <person name="Van Bel M."/>
            <person name="Meyberg R."/>
            <person name="Vives C."/>
            <person name="Morata J."/>
            <person name="Symeonidi A."/>
            <person name="Hiss M."/>
            <person name="Muchero W."/>
            <person name="Kamisugi Y."/>
            <person name="Saleh O."/>
            <person name="Blanc G."/>
            <person name="Decker E.L."/>
            <person name="van Gessel N."/>
            <person name="Grimwood J."/>
            <person name="Hayes R.D."/>
            <person name="Graham S.W."/>
            <person name="Gunter L.E."/>
            <person name="McDaniel S.F."/>
            <person name="Hoernstein S.N.W."/>
            <person name="Larsson A."/>
            <person name="Li F.W."/>
            <person name="Perroud P.F."/>
            <person name="Phillips J."/>
            <person name="Ranjan P."/>
            <person name="Rokshar D.S."/>
            <person name="Rothfels C.J."/>
            <person name="Schneider L."/>
            <person name="Shu S."/>
            <person name="Stevenson D.W."/>
            <person name="Thummler F."/>
            <person name="Tillich M."/>
            <person name="Villarreal Aguilar J.C."/>
            <person name="Widiez T."/>
            <person name="Wong G.K."/>
            <person name="Wymore A."/>
            <person name="Zhang Y."/>
            <person name="Zimmer A.D."/>
            <person name="Quatrano R.S."/>
            <person name="Mayer K.F.X."/>
            <person name="Goodstein D."/>
            <person name="Casacuberta J.M."/>
            <person name="Vandepoele K."/>
            <person name="Reski R."/>
            <person name="Cuming A.C."/>
            <person name="Tuskan G.A."/>
            <person name="Maumus F."/>
            <person name="Salse J."/>
            <person name="Schmutz J."/>
            <person name="Rensing S.A."/>
        </authorList>
    </citation>
    <scope>NUCLEOTIDE SEQUENCE [LARGE SCALE GENOMIC DNA]</scope>
    <source>
        <strain evidence="1 2">cv. Gransden 2004</strain>
    </source>
</reference>
<name>A0A7I4EUY3_PHYPA</name>
<dbReference type="InParanoid" id="A0A7I4EUY3"/>
<proteinExistence type="predicted"/>
<dbReference type="AlphaFoldDB" id="A0A7I4EUY3"/>
<organism evidence="1 2">
    <name type="scientific">Physcomitrium patens</name>
    <name type="common">Spreading-leaved earth moss</name>
    <name type="synonym">Physcomitrella patens</name>
    <dbReference type="NCBI Taxonomy" id="3218"/>
    <lineage>
        <taxon>Eukaryota</taxon>
        <taxon>Viridiplantae</taxon>
        <taxon>Streptophyta</taxon>
        <taxon>Embryophyta</taxon>
        <taxon>Bryophyta</taxon>
        <taxon>Bryophytina</taxon>
        <taxon>Bryopsida</taxon>
        <taxon>Funariidae</taxon>
        <taxon>Funariales</taxon>
        <taxon>Funariaceae</taxon>
        <taxon>Physcomitrium</taxon>
    </lineage>
</organism>
<protein>
    <submittedName>
        <fullName evidence="1">Uncharacterized protein</fullName>
    </submittedName>
</protein>
<evidence type="ECO:0000313" key="2">
    <source>
        <dbReference type="Proteomes" id="UP000006727"/>
    </source>
</evidence>
<reference evidence="1" key="3">
    <citation type="submission" date="2020-12" db="UniProtKB">
        <authorList>
            <consortium name="EnsemblPlants"/>
        </authorList>
    </citation>
    <scope>IDENTIFICATION</scope>
</reference>
<dbReference type="Gramene" id="Pp3c20_14540V3.2">
    <property type="protein sequence ID" value="PAC:32947298.CDS.1"/>
    <property type="gene ID" value="Pp3c20_14540"/>
</dbReference>
<reference evidence="1 2" key="1">
    <citation type="journal article" date="2008" name="Science">
        <title>The Physcomitrella genome reveals evolutionary insights into the conquest of land by plants.</title>
        <authorList>
            <person name="Rensing S."/>
            <person name="Lang D."/>
            <person name="Zimmer A."/>
            <person name="Terry A."/>
            <person name="Salamov A."/>
            <person name="Shapiro H."/>
            <person name="Nishiyama T."/>
            <person name="Perroud P.-F."/>
            <person name="Lindquist E."/>
            <person name="Kamisugi Y."/>
            <person name="Tanahashi T."/>
            <person name="Sakakibara K."/>
            <person name="Fujita T."/>
            <person name="Oishi K."/>
            <person name="Shin-I T."/>
            <person name="Kuroki Y."/>
            <person name="Toyoda A."/>
            <person name="Suzuki Y."/>
            <person name="Hashimoto A."/>
            <person name="Yamaguchi K."/>
            <person name="Sugano A."/>
            <person name="Kohara Y."/>
            <person name="Fujiyama A."/>
            <person name="Anterola A."/>
            <person name="Aoki S."/>
            <person name="Ashton N."/>
            <person name="Barbazuk W.B."/>
            <person name="Barker E."/>
            <person name="Bennetzen J."/>
            <person name="Bezanilla M."/>
            <person name="Blankenship R."/>
            <person name="Cho S.H."/>
            <person name="Dutcher S."/>
            <person name="Estelle M."/>
            <person name="Fawcett J.A."/>
            <person name="Gundlach H."/>
            <person name="Hanada K."/>
            <person name="Heyl A."/>
            <person name="Hicks K.A."/>
            <person name="Hugh J."/>
            <person name="Lohr M."/>
            <person name="Mayer K."/>
            <person name="Melkozernov A."/>
            <person name="Murata T."/>
            <person name="Nelson D."/>
            <person name="Pils B."/>
            <person name="Prigge M."/>
            <person name="Reiss B."/>
            <person name="Renner T."/>
            <person name="Rombauts S."/>
            <person name="Rushton P."/>
            <person name="Sanderfoot A."/>
            <person name="Schween G."/>
            <person name="Shiu S.-H."/>
            <person name="Stueber K."/>
            <person name="Theodoulou F.L."/>
            <person name="Tu H."/>
            <person name="Van de Peer Y."/>
            <person name="Verrier P.J."/>
            <person name="Waters E."/>
            <person name="Wood A."/>
            <person name="Yang L."/>
            <person name="Cove D."/>
            <person name="Cuming A."/>
            <person name="Hasebe M."/>
            <person name="Lucas S."/>
            <person name="Mishler D.B."/>
            <person name="Reski R."/>
            <person name="Grigoriev I."/>
            <person name="Quatrano R.S."/>
            <person name="Boore J.L."/>
        </authorList>
    </citation>
    <scope>NUCLEOTIDE SEQUENCE [LARGE SCALE GENOMIC DNA]</scope>
    <source>
        <strain evidence="1 2">cv. Gransden 2004</strain>
    </source>
</reference>
<dbReference type="Gramene" id="Pp3c20_14540V3.1">
    <property type="protein sequence ID" value="PAC:32947297.CDS.1"/>
    <property type="gene ID" value="Pp3c20_14540"/>
</dbReference>
<sequence>MNDSHTRSSSIQLNSSRRVIAVEEYVIHPYPREQLLIVTCRGQVARRILPLEDAFANVSTRSSTSAPSGLQPNRFNAVFCAGPVTRLATNLPGSKSCLSVCPACKDPLSQ</sequence>
<keyword evidence="2" id="KW-1185">Reference proteome</keyword>
<dbReference type="EnsemblPlants" id="Pp3c20_14540V3.2">
    <property type="protein sequence ID" value="PAC:32947298.CDS.1"/>
    <property type="gene ID" value="Pp3c20_14540"/>
</dbReference>
<accession>A0A7I4EUY3</accession>
<dbReference type="Proteomes" id="UP000006727">
    <property type="component" value="Chromosome 20"/>
</dbReference>
<dbReference type="EMBL" id="ABEU02000020">
    <property type="status" value="NOT_ANNOTATED_CDS"/>
    <property type="molecule type" value="Genomic_DNA"/>
</dbReference>
<evidence type="ECO:0000313" key="1">
    <source>
        <dbReference type="EnsemblPlants" id="PAC:32947297.CDS.1"/>
    </source>
</evidence>